<evidence type="ECO:0000256" key="1">
    <source>
        <dbReference type="SAM" id="MobiDB-lite"/>
    </source>
</evidence>
<evidence type="ECO:0000313" key="5">
    <source>
        <dbReference type="Proteomes" id="UP000436468"/>
    </source>
</evidence>
<dbReference type="Proteomes" id="UP000436468">
    <property type="component" value="Unassembled WGS sequence"/>
</dbReference>
<sequence length="209" mass="21831">MVVAYRLSLAGFFMKQFLGALPLVLLILSSPVLAQSTTARDPSPQGPGKGEVISAVEQLNIAPGQAKLIKFNRMIGDIQTSVNNVVRSSVLGDKFLMSVTGVSAGSTDLIVVNQYGDVMYIGHVTVSPGLEADGDAPHIVRMYGWSEGKRGAANFGTIVNITNGDSKAAGAPASDYVEIYCSSTGCGQPISRGNQGAGLDAADPQKERQ</sequence>
<dbReference type="AlphaFoldDB" id="A0A844T6B7"/>
<feature type="signal peptide" evidence="2">
    <location>
        <begin position="1"/>
        <end position="34"/>
    </location>
</feature>
<evidence type="ECO:0000259" key="3">
    <source>
        <dbReference type="Pfam" id="PF13629"/>
    </source>
</evidence>
<dbReference type="Pfam" id="PF13629">
    <property type="entry name" value="T2SS-T3SS_pil_N"/>
    <property type="match status" value="1"/>
</dbReference>
<name>A0A844T6B7_9BRAD</name>
<feature type="domain" description="Pilus formation protein N-terminal" evidence="3">
    <location>
        <begin position="57"/>
        <end position="127"/>
    </location>
</feature>
<feature type="chain" id="PRO_5032879857" description="Pilus formation protein N-terminal domain-containing protein" evidence="2">
    <location>
        <begin position="35"/>
        <end position="209"/>
    </location>
</feature>
<keyword evidence="2" id="KW-0732">Signal</keyword>
<gene>
    <name evidence="4" type="ORF">GPL21_36985</name>
</gene>
<organism evidence="4 5">
    <name type="scientific">Bradyrhizobium pachyrhizi</name>
    <dbReference type="NCBI Taxonomy" id="280333"/>
    <lineage>
        <taxon>Bacteria</taxon>
        <taxon>Pseudomonadati</taxon>
        <taxon>Pseudomonadota</taxon>
        <taxon>Alphaproteobacteria</taxon>
        <taxon>Hyphomicrobiales</taxon>
        <taxon>Nitrobacteraceae</taxon>
        <taxon>Bradyrhizobium</taxon>
    </lineage>
</organism>
<reference evidence="4 5" key="1">
    <citation type="submission" date="2019-12" db="EMBL/GenBank/DDBJ databases">
        <title>Draft genome sequences Bradyrhizobium cajani AMBPC1010, Bradyrhizobium pachyrhizi AMBPC1040 and Bradyrhizobium yuanmingense ALSPC3051, three plant growth promoting strains isolated from nodules of Cajanus cajan L. in Dominican Republic.</title>
        <authorList>
            <person name="Flores-Felix J.D."/>
            <person name="Araujo J."/>
            <person name="Diaz-Alcantara C."/>
            <person name="Gonzalez-Andres F."/>
            <person name="Velazquez E."/>
        </authorList>
    </citation>
    <scope>NUCLEOTIDE SEQUENCE [LARGE SCALE GENOMIC DNA]</scope>
    <source>
        <strain evidence="4 5">1040</strain>
    </source>
</reference>
<keyword evidence="5" id="KW-1185">Reference proteome</keyword>
<evidence type="ECO:0000313" key="4">
    <source>
        <dbReference type="EMBL" id="MVT70661.1"/>
    </source>
</evidence>
<dbReference type="InterPro" id="IPR032789">
    <property type="entry name" value="T2SS-T3SS_pil_N"/>
</dbReference>
<dbReference type="EMBL" id="WQNF01000047">
    <property type="protein sequence ID" value="MVT70661.1"/>
    <property type="molecule type" value="Genomic_DNA"/>
</dbReference>
<comment type="caution">
    <text evidence="4">The sequence shown here is derived from an EMBL/GenBank/DDBJ whole genome shotgun (WGS) entry which is preliminary data.</text>
</comment>
<accession>A0A844T6B7</accession>
<evidence type="ECO:0000256" key="2">
    <source>
        <dbReference type="SAM" id="SignalP"/>
    </source>
</evidence>
<protein>
    <recommendedName>
        <fullName evidence="3">Pilus formation protein N-terminal domain-containing protein</fullName>
    </recommendedName>
</protein>
<feature type="region of interest" description="Disordered" evidence="1">
    <location>
        <begin position="187"/>
        <end position="209"/>
    </location>
</feature>
<proteinExistence type="predicted"/>